<organism evidence="2 4">
    <name type="scientific">Aphanomyces astaci</name>
    <name type="common">Crayfish plague agent</name>
    <dbReference type="NCBI Taxonomy" id="112090"/>
    <lineage>
        <taxon>Eukaryota</taxon>
        <taxon>Sar</taxon>
        <taxon>Stramenopiles</taxon>
        <taxon>Oomycota</taxon>
        <taxon>Saprolegniomycetes</taxon>
        <taxon>Saprolegniales</taxon>
        <taxon>Verrucalvaceae</taxon>
        <taxon>Aphanomyces</taxon>
    </lineage>
</organism>
<name>A0A397A8Y5_APHAT</name>
<accession>A0A397A8Y5</accession>
<reference evidence="2 4" key="2">
    <citation type="submission" date="2018-08" db="EMBL/GenBank/DDBJ databases">
        <title>Aphanomyces genome sequencing and annotation.</title>
        <authorList>
            <person name="Minardi D."/>
            <person name="Oidtmann B."/>
            <person name="Van Der Giezen M."/>
            <person name="Studholme D.J."/>
        </authorList>
    </citation>
    <scope>NUCLEOTIDE SEQUENCE [LARGE SCALE GENOMIC DNA]</scope>
    <source>
        <strain evidence="2 4">Kv</strain>
    </source>
</reference>
<dbReference type="EMBL" id="QUSZ01006881">
    <property type="protein sequence ID" value="RHY04283.1"/>
    <property type="molecule type" value="Genomic_DNA"/>
</dbReference>
<evidence type="ECO:0000313" key="2">
    <source>
        <dbReference type="EMBL" id="RHY04283.1"/>
    </source>
</evidence>
<reference evidence="3 5" key="1">
    <citation type="journal article" date="2018" name="J. Invertebr. Pathol.">
        <title>New genotyping method for the causative agent of crayfish plague (Aphanomyces astaci) based on whole genome data.</title>
        <authorList>
            <person name="Minardi D."/>
            <person name="Studholme D.J."/>
            <person name="van der Giezen M."/>
            <person name="Pretto T."/>
            <person name="Oidtmann B."/>
        </authorList>
    </citation>
    <scope>NUCLEOTIDE SEQUENCE [LARGE SCALE GENOMIC DNA]</scope>
    <source>
        <strain evidence="3 5">KB13</strain>
    </source>
</reference>
<dbReference type="InterPro" id="IPR050410">
    <property type="entry name" value="CCR4/nocturin_mRNA_transcr"/>
</dbReference>
<feature type="compositionally biased region" description="Basic and acidic residues" evidence="1">
    <location>
        <begin position="398"/>
        <end position="414"/>
    </location>
</feature>
<dbReference type="VEuPathDB" id="FungiDB:H257_06659"/>
<comment type="caution">
    <text evidence="2">The sequence shown here is derived from an EMBL/GenBank/DDBJ whole genome shotgun (WGS) entry which is preliminary data.</text>
</comment>
<dbReference type="PANTHER" id="PTHR12121">
    <property type="entry name" value="CARBON CATABOLITE REPRESSOR PROTEIN 4"/>
    <property type="match status" value="1"/>
</dbReference>
<dbReference type="Proteomes" id="UP000265427">
    <property type="component" value="Unassembled WGS sequence"/>
</dbReference>
<dbReference type="AlphaFoldDB" id="A0A397A8Y5"/>
<proteinExistence type="predicted"/>
<dbReference type="Proteomes" id="UP000275652">
    <property type="component" value="Unassembled WGS sequence"/>
</dbReference>
<protein>
    <submittedName>
        <fullName evidence="2">Uncharacterized protein</fullName>
    </submittedName>
</protein>
<dbReference type="SUPFAM" id="SSF56219">
    <property type="entry name" value="DNase I-like"/>
    <property type="match status" value="1"/>
</dbReference>
<dbReference type="Gene3D" id="3.60.10.10">
    <property type="entry name" value="Endonuclease/exonuclease/phosphatase"/>
    <property type="match status" value="1"/>
</dbReference>
<feature type="region of interest" description="Disordered" evidence="1">
    <location>
        <begin position="354"/>
        <end position="414"/>
    </location>
</feature>
<evidence type="ECO:0000313" key="5">
    <source>
        <dbReference type="Proteomes" id="UP000275652"/>
    </source>
</evidence>
<sequence length="446" mass="49874">MGRLGALVSPLKAELANIMCLQEFWFDETYMRTFQSHFPNFSCYASKRPGLKEDGLAIFIDHSKLTIHNFRQLDFDKAGERVAMLMHLSFLPNSLPSHTLSFMERSFLLINTHLTFPHSDINRVMRMNQIETMLSAVQEYQRKEHLEQCPVIMCGDFNDIYDPVHNLVISHGFQSVFAEVHGREAKITHCNHNNSEVHASCLPQPPPQPLNDLEKRVILLPNACDLLPRSLPDSTRLKRPEFLPPKTPWEAVQAEKAARVLTLCHVMAMDMSMDDSLSPPVNHRSQNVQRVQHQRLSRDHVFNDGDSLQAFLMHRATHEAMPRMKAAEDSPSVPTRGKEANSLALVVTKRHRGFPAVEPGGQRAEGTDAGGVSGSREHVDPGRPCAQHADSAGGRHLPPRDKTATDESKLKSDEKQVCDGVLGALEVVCRPSGGFNQAESVYLAPP</sequence>
<evidence type="ECO:0000313" key="3">
    <source>
        <dbReference type="EMBL" id="RLO06795.1"/>
    </source>
</evidence>
<dbReference type="PANTHER" id="PTHR12121:SF31">
    <property type="entry name" value="FAMILY PROTEIN, PUTATIVE, EXPRESSED-RELATED"/>
    <property type="match status" value="1"/>
</dbReference>
<dbReference type="EMBL" id="QUTI01024423">
    <property type="protein sequence ID" value="RLO06795.1"/>
    <property type="molecule type" value="Genomic_DNA"/>
</dbReference>
<gene>
    <name evidence="3" type="ORF">DYB28_000071</name>
    <name evidence="2" type="ORF">DYB36_001401</name>
</gene>
<dbReference type="InterPro" id="IPR036691">
    <property type="entry name" value="Endo/exonu/phosph_ase_sf"/>
</dbReference>
<evidence type="ECO:0000256" key="1">
    <source>
        <dbReference type="SAM" id="MobiDB-lite"/>
    </source>
</evidence>
<dbReference type="GO" id="GO:0000175">
    <property type="term" value="F:3'-5'-RNA exonuclease activity"/>
    <property type="evidence" value="ECO:0007669"/>
    <property type="project" value="TreeGrafter"/>
</dbReference>
<evidence type="ECO:0000313" key="4">
    <source>
        <dbReference type="Proteomes" id="UP000265427"/>
    </source>
</evidence>